<evidence type="ECO:0000256" key="6">
    <source>
        <dbReference type="ARBA" id="ARBA00023242"/>
    </source>
</evidence>
<name>A0AAE1MYR9_9FABA</name>
<dbReference type="GO" id="GO:0003723">
    <property type="term" value="F:RNA binding"/>
    <property type="evidence" value="ECO:0007669"/>
    <property type="project" value="TreeGrafter"/>
</dbReference>
<keyword evidence="4 7" id="KW-0863">Zinc-finger</keyword>
<evidence type="ECO:0000256" key="7">
    <source>
        <dbReference type="PROSITE-ProRule" id="PRU00047"/>
    </source>
</evidence>
<comment type="caution">
    <text evidence="10">The sequence shown here is derived from an EMBL/GenBank/DDBJ whole genome shotgun (WGS) entry which is preliminary data.</text>
</comment>
<feature type="compositionally biased region" description="Polar residues" evidence="8">
    <location>
        <begin position="16"/>
        <end position="37"/>
    </location>
</feature>
<accession>A0AAE1MYR9</accession>
<feature type="compositionally biased region" description="Basic and acidic residues" evidence="8">
    <location>
        <begin position="568"/>
        <end position="583"/>
    </location>
</feature>
<protein>
    <recommendedName>
        <fullName evidence="9">CCHC-type domain-containing protein</fullName>
    </recommendedName>
</protein>
<feature type="compositionally biased region" description="Basic and acidic residues" evidence="8">
    <location>
        <begin position="498"/>
        <end position="532"/>
    </location>
</feature>
<keyword evidence="5" id="KW-0862">Zinc</keyword>
<evidence type="ECO:0000313" key="10">
    <source>
        <dbReference type="EMBL" id="KAK4279808.1"/>
    </source>
</evidence>
<keyword evidence="6" id="KW-0539">Nucleus</keyword>
<dbReference type="GO" id="GO:0005654">
    <property type="term" value="C:nucleoplasm"/>
    <property type="evidence" value="ECO:0007669"/>
    <property type="project" value="UniProtKB-SubCell"/>
</dbReference>
<feature type="compositionally biased region" description="Basic and acidic residues" evidence="8">
    <location>
        <begin position="604"/>
        <end position="643"/>
    </location>
</feature>
<feature type="region of interest" description="Disordered" evidence="8">
    <location>
        <begin position="79"/>
        <end position="99"/>
    </location>
</feature>
<dbReference type="EMBL" id="JAWXYG010000002">
    <property type="protein sequence ID" value="KAK4279808.1"/>
    <property type="molecule type" value="Genomic_DNA"/>
</dbReference>
<feature type="compositionally biased region" description="Basic and acidic residues" evidence="8">
    <location>
        <begin position="38"/>
        <end position="62"/>
    </location>
</feature>
<evidence type="ECO:0000259" key="9">
    <source>
        <dbReference type="PROSITE" id="PS50158"/>
    </source>
</evidence>
<dbReference type="GO" id="GO:0071013">
    <property type="term" value="C:catalytic step 2 spliceosome"/>
    <property type="evidence" value="ECO:0007669"/>
    <property type="project" value="TreeGrafter"/>
</dbReference>
<comment type="similarity">
    <text evidence="2">Belongs to the ZCCHC8 family.</text>
</comment>
<dbReference type="AlphaFoldDB" id="A0AAE1MYR9"/>
<dbReference type="PROSITE" id="PS50158">
    <property type="entry name" value="ZF_CCHC"/>
    <property type="match status" value="1"/>
</dbReference>
<dbReference type="PANTHER" id="PTHR13316:SF0">
    <property type="entry name" value="ZINC FINGER CCHC DOMAIN-CONTAINING PROTEIN 8"/>
    <property type="match status" value="1"/>
</dbReference>
<evidence type="ECO:0000256" key="2">
    <source>
        <dbReference type="ARBA" id="ARBA00007497"/>
    </source>
</evidence>
<gene>
    <name evidence="10" type="ORF">QN277_011524</name>
</gene>
<organism evidence="10 11">
    <name type="scientific">Acacia crassicarpa</name>
    <name type="common">northern wattle</name>
    <dbReference type="NCBI Taxonomy" id="499986"/>
    <lineage>
        <taxon>Eukaryota</taxon>
        <taxon>Viridiplantae</taxon>
        <taxon>Streptophyta</taxon>
        <taxon>Embryophyta</taxon>
        <taxon>Tracheophyta</taxon>
        <taxon>Spermatophyta</taxon>
        <taxon>Magnoliopsida</taxon>
        <taxon>eudicotyledons</taxon>
        <taxon>Gunneridae</taxon>
        <taxon>Pentapetalae</taxon>
        <taxon>rosids</taxon>
        <taxon>fabids</taxon>
        <taxon>Fabales</taxon>
        <taxon>Fabaceae</taxon>
        <taxon>Caesalpinioideae</taxon>
        <taxon>mimosoid clade</taxon>
        <taxon>Acacieae</taxon>
        <taxon>Acacia</taxon>
    </lineage>
</organism>
<dbReference type="InterPro" id="IPR052115">
    <property type="entry name" value="NEXT_complex_subunit_ZCCHC8"/>
</dbReference>
<feature type="compositionally biased region" description="Low complexity" evidence="8">
    <location>
        <begin position="587"/>
        <end position="597"/>
    </location>
</feature>
<keyword evidence="3" id="KW-0479">Metal-binding</keyword>
<dbReference type="InterPro" id="IPR036875">
    <property type="entry name" value="Znf_CCHC_sf"/>
</dbReference>
<feature type="region of interest" description="Disordered" evidence="8">
    <location>
        <begin position="342"/>
        <end position="379"/>
    </location>
</feature>
<evidence type="ECO:0000256" key="3">
    <source>
        <dbReference type="ARBA" id="ARBA00022723"/>
    </source>
</evidence>
<feature type="region of interest" description="Disordered" evidence="8">
    <location>
        <begin position="1"/>
        <end position="66"/>
    </location>
</feature>
<feature type="compositionally biased region" description="Polar residues" evidence="8">
    <location>
        <begin position="354"/>
        <end position="366"/>
    </location>
</feature>
<dbReference type="SUPFAM" id="SSF57756">
    <property type="entry name" value="Retrovirus zinc finger-like domains"/>
    <property type="match status" value="1"/>
</dbReference>
<dbReference type="PANTHER" id="PTHR13316">
    <property type="entry name" value="ZINC FINGER, CCHC DOMAIN CONTAINING 8"/>
    <property type="match status" value="1"/>
</dbReference>
<dbReference type="Proteomes" id="UP001293593">
    <property type="component" value="Unassembled WGS sequence"/>
</dbReference>
<sequence length="643" mass="72389">MEDEDSNKLPAVVDSVSESENSKAQSGFRSIDPQPNNSERKEDMLSGESVEHKDYVDNHSLMETEDTVSLPVSINTSCEHENKDKFSDTGTRPGDILDEDNEMENGELAQSENFIQLDGAHYLPEVKPDKDLKDGQSTLHVNFELSETVMVPEEQKCSNSGSIAENGCQSPGDGTSNRSNYRSSQVGAKRARIAIDEHQPSVHVVYNSLTRASRQKLEGLLRQWSEWHAQHVSSSKDSDEVLECGEETFFPALQIGLEKASAVSFWMDNQTSEEQNKCFTPVDGNSVPLYDRGYALGLTSADGSSTVEGGHEIIDNAPRCFNCGAYDHSLRECPRPRDNAAVNVARKQHKSKKNQNSASRNPTRYYQDSPAGKYDGLRPGALDAETRQLLGLGELDPPPWLNRMREIGYPPGYLDVDDEDQPSGITIYGEEEIREQEDGEIMEADYSKSKRKMTVKFPGINAPIPENADERLWAAGPSSSDTFRNRPQHRSSNYSTDHVSRGPYRERRSSMDLRDDSPHLERRSSMDLRDDGPPGDPGYGSSTYSFHPRYSKYDDDYSTGSPSLGRSLSDRSRRSPLHDEGRSNPDSFSSFHYSHYSHAQRLLSPRDYDLDRPNHRTESLNDRDPGRSRMKDISESRHYHSWR</sequence>
<feature type="domain" description="CCHC-type" evidence="9">
    <location>
        <begin position="319"/>
        <end position="335"/>
    </location>
</feature>
<dbReference type="Pfam" id="PF04046">
    <property type="entry name" value="PSP"/>
    <property type="match status" value="1"/>
</dbReference>
<dbReference type="InterPro" id="IPR001878">
    <property type="entry name" value="Znf_CCHC"/>
</dbReference>
<dbReference type="InterPro" id="IPR006568">
    <property type="entry name" value="PSP_pro-rich"/>
</dbReference>
<evidence type="ECO:0000313" key="11">
    <source>
        <dbReference type="Proteomes" id="UP001293593"/>
    </source>
</evidence>
<evidence type="ECO:0000256" key="1">
    <source>
        <dbReference type="ARBA" id="ARBA00004642"/>
    </source>
</evidence>
<feature type="region of interest" description="Disordered" evidence="8">
    <location>
        <begin position="459"/>
        <end position="643"/>
    </location>
</feature>
<dbReference type="SMART" id="SM00581">
    <property type="entry name" value="PSP"/>
    <property type="match status" value="1"/>
</dbReference>
<comment type="subcellular location">
    <subcellularLocation>
        <location evidence="1">Nucleus</location>
        <location evidence="1">Nucleoplasm</location>
    </subcellularLocation>
</comment>
<evidence type="ECO:0000256" key="8">
    <source>
        <dbReference type="SAM" id="MobiDB-lite"/>
    </source>
</evidence>
<keyword evidence="11" id="KW-1185">Reference proteome</keyword>
<reference evidence="10" key="1">
    <citation type="submission" date="2023-10" db="EMBL/GenBank/DDBJ databases">
        <title>Chromosome-level genome of the transformable northern wattle, Acacia crassicarpa.</title>
        <authorList>
            <person name="Massaro I."/>
            <person name="Sinha N.R."/>
            <person name="Poethig S."/>
            <person name="Leichty A.R."/>
        </authorList>
    </citation>
    <scope>NUCLEOTIDE SEQUENCE</scope>
    <source>
        <strain evidence="10">Acra3RX</strain>
        <tissue evidence="10">Leaf</tissue>
    </source>
</reference>
<evidence type="ECO:0000256" key="4">
    <source>
        <dbReference type="ARBA" id="ARBA00022771"/>
    </source>
</evidence>
<evidence type="ECO:0000256" key="5">
    <source>
        <dbReference type="ARBA" id="ARBA00022833"/>
    </source>
</evidence>
<dbReference type="GO" id="GO:0008270">
    <property type="term" value="F:zinc ion binding"/>
    <property type="evidence" value="ECO:0007669"/>
    <property type="project" value="UniProtKB-KW"/>
</dbReference>
<feature type="region of interest" description="Disordered" evidence="8">
    <location>
        <begin position="158"/>
        <end position="185"/>
    </location>
</feature>
<proteinExistence type="inferred from homology"/>